<organism evidence="2 3">
    <name type="scientific">Rothia mucilaginosa</name>
    <dbReference type="NCBI Taxonomy" id="43675"/>
    <lineage>
        <taxon>Bacteria</taxon>
        <taxon>Bacillati</taxon>
        <taxon>Actinomycetota</taxon>
        <taxon>Actinomycetes</taxon>
        <taxon>Micrococcales</taxon>
        <taxon>Micrococcaceae</taxon>
        <taxon>Rothia</taxon>
    </lineage>
</organism>
<name>A0A943Y613_9MICC</name>
<dbReference type="AlphaFoldDB" id="A0A943Y613"/>
<feature type="transmembrane region" description="Helical" evidence="1">
    <location>
        <begin position="12"/>
        <end position="32"/>
    </location>
</feature>
<accession>A0A943Y613</accession>
<evidence type="ECO:0000313" key="3">
    <source>
        <dbReference type="Proteomes" id="UP000739069"/>
    </source>
</evidence>
<dbReference type="Proteomes" id="UP000739069">
    <property type="component" value="Unassembled WGS sequence"/>
</dbReference>
<evidence type="ECO:0000256" key="1">
    <source>
        <dbReference type="SAM" id="Phobius"/>
    </source>
</evidence>
<feature type="transmembrane region" description="Helical" evidence="1">
    <location>
        <begin position="127"/>
        <end position="146"/>
    </location>
</feature>
<evidence type="ECO:0000313" key="2">
    <source>
        <dbReference type="EMBL" id="MBS6635078.1"/>
    </source>
</evidence>
<dbReference type="RefSeq" id="WP_303952800.1">
    <property type="nucleotide sequence ID" value="NZ_JAGZXI010000007.1"/>
</dbReference>
<feature type="transmembrane region" description="Helical" evidence="1">
    <location>
        <begin position="96"/>
        <end position="121"/>
    </location>
</feature>
<gene>
    <name evidence="2" type="ORF">KH265_05405</name>
</gene>
<protein>
    <recommendedName>
        <fullName evidence="4">Membrane-associated protein</fullName>
    </recommendedName>
</protein>
<keyword evidence="1" id="KW-1133">Transmembrane helix</keyword>
<reference evidence="2" key="1">
    <citation type="submission" date="2021-02" db="EMBL/GenBank/DDBJ databases">
        <title>Infant gut strain persistence is associated with maternal origin, phylogeny, and functional potential including surface adhesion and iron acquisition.</title>
        <authorList>
            <person name="Lou Y.C."/>
        </authorList>
    </citation>
    <scope>NUCLEOTIDE SEQUENCE</scope>
    <source>
        <strain evidence="2">L1_008_092G1_dasL1_008_092G1_concoct_16</strain>
    </source>
</reference>
<evidence type="ECO:0008006" key="4">
    <source>
        <dbReference type="Google" id="ProtNLM"/>
    </source>
</evidence>
<keyword evidence="1" id="KW-0472">Membrane</keyword>
<keyword evidence="1" id="KW-0812">Transmembrane</keyword>
<comment type="caution">
    <text evidence="2">The sequence shown here is derived from an EMBL/GenBank/DDBJ whole genome shotgun (WGS) entry which is preliminary data.</text>
</comment>
<sequence>MKEWINSLPIEVALLFMWIVGIVRTCLVYWAAALAAKGSARLHRIREAMERPLYRKARAFINRWGVIAVPLCFLTVGFQTAVIITTGFTRMPLRRWIPAMLIGTLMWAAIYTTIGFAILAALGLEPWMFPVALAFVVAGAVIISVVREKRIDRKGAAEDLNEAEAQPRALTQRD</sequence>
<proteinExistence type="predicted"/>
<feature type="transmembrane region" description="Helical" evidence="1">
    <location>
        <begin position="64"/>
        <end position="84"/>
    </location>
</feature>
<dbReference type="EMBL" id="JAGZXI010000007">
    <property type="protein sequence ID" value="MBS6635078.1"/>
    <property type="molecule type" value="Genomic_DNA"/>
</dbReference>